<accession>A0A4Y2PUA2</accession>
<dbReference type="AlphaFoldDB" id="A0A4Y2PUA2"/>
<reference evidence="1 2" key="1">
    <citation type="journal article" date="2019" name="Sci. Rep.">
        <title>Orb-weaving spider Araneus ventricosus genome elucidates the spidroin gene catalogue.</title>
        <authorList>
            <person name="Kono N."/>
            <person name="Nakamura H."/>
            <person name="Ohtoshi R."/>
            <person name="Moran D.A.P."/>
            <person name="Shinohara A."/>
            <person name="Yoshida Y."/>
            <person name="Fujiwara M."/>
            <person name="Mori M."/>
            <person name="Tomita M."/>
            <person name="Arakawa K."/>
        </authorList>
    </citation>
    <scope>NUCLEOTIDE SEQUENCE [LARGE SCALE GENOMIC DNA]</scope>
</reference>
<gene>
    <name evidence="1" type="ORF">AVEN_24939_1</name>
</gene>
<dbReference type="Proteomes" id="UP000499080">
    <property type="component" value="Unassembled WGS sequence"/>
</dbReference>
<dbReference type="EMBL" id="BGPR01011938">
    <property type="protein sequence ID" value="GBN53716.1"/>
    <property type="molecule type" value="Genomic_DNA"/>
</dbReference>
<organism evidence="1 2">
    <name type="scientific">Araneus ventricosus</name>
    <name type="common">Orbweaver spider</name>
    <name type="synonym">Epeira ventricosa</name>
    <dbReference type="NCBI Taxonomy" id="182803"/>
    <lineage>
        <taxon>Eukaryota</taxon>
        <taxon>Metazoa</taxon>
        <taxon>Ecdysozoa</taxon>
        <taxon>Arthropoda</taxon>
        <taxon>Chelicerata</taxon>
        <taxon>Arachnida</taxon>
        <taxon>Araneae</taxon>
        <taxon>Araneomorphae</taxon>
        <taxon>Entelegynae</taxon>
        <taxon>Araneoidea</taxon>
        <taxon>Araneidae</taxon>
        <taxon>Araneus</taxon>
    </lineage>
</organism>
<name>A0A4Y2PUA2_ARAVE</name>
<comment type="caution">
    <text evidence="1">The sequence shown here is derived from an EMBL/GenBank/DDBJ whole genome shotgun (WGS) entry which is preliminary data.</text>
</comment>
<protein>
    <submittedName>
        <fullName evidence="1">Uncharacterized protein</fullName>
    </submittedName>
</protein>
<proteinExistence type="predicted"/>
<evidence type="ECO:0000313" key="2">
    <source>
        <dbReference type="Proteomes" id="UP000499080"/>
    </source>
</evidence>
<keyword evidence="2" id="KW-1185">Reference proteome</keyword>
<evidence type="ECO:0000313" key="1">
    <source>
        <dbReference type="EMBL" id="GBN53716.1"/>
    </source>
</evidence>
<sequence length="96" mass="10944">MYRLRSRRTPGPKPDSTVGLSCLWDWCTLNLKWAKRLFTAVVRKFPEGSACSGVVLVIRPPIRIQNPSQTNLPAPSKRDFNVTKLRIKPLCQYISC</sequence>